<dbReference type="FunFam" id="2.20.100.10:FF:000001">
    <property type="entry name" value="semaphorin-5A isoform X1"/>
    <property type="match status" value="1"/>
</dbReference>
<dbReference type="SMART" id="SM00209">
    <property type="entry name" value="TSP1"/>
    <property type="match status" value="1"/>
</dbReference>
<gene>
    <name evidence="5" type="ORF">SNE40_020456</name>
</gene>
<keyword evidence="2" id="KW-1015">Disulfide bond</keyword>
<keyword evidence="1" id="KW-0677">Repeat</keyword>
<reference evidence="5 6" key="1">
    <citation type="submission" date="2024-01" db="EMBL/GenBank/DDBJ databases">
        <title>The genome of the rayed Mediterranean limpet Patella caerulea (Linnaeus, 1758).</title>
        <authorList>
            <person name="Anh-Thu Weber A."/>
            <person name="Halstead-Nussloch G."/>
        </authorList>
    </citation>
    <scope>NUCLEOTIDE SEQUENCE [LARGE SCALE GENOMIC DNA]</scope>
    <source>
        <strain evidence="5">AATW-2023a</strain>
        <tissue evidence="5">Whole specimen</tissue>
    </source>
</reference>
<dbReference type="Gene3D" id="2.20.100.10">
    <property type="entry name" value="Thrombospondin type-1 (TSP1) repeat"/>
    <property type="match status" value="1"/>
</dbReference>
<dbReference type="PANTHER" id="PTHR22906:SF53">
    <property type="entry name" value="HEMICENTIN-1"/>
    <property type="match status" value="1"/>
</dbReference>
<dbReference type="Pfam" id="PF00090">
    <property type="entry name" value="TSP_1"/>
    <property type="match status" value="1"/>
</dbReference>
<evidence type="ECO:0000256" key="2">
    <source>
        <dbReference type="ARBA" id="ARBA00023157"/>
    </source>
</evidence>
<dbReference type="Pfam" id="PF00059">
    <property type="entry name" value="Lectin_C"/>
    <property type="match status" value="1"/>
</dbReference>
<evidence type="ECO:0000259" key="4">
    <source>
        <dbReference type="PROSITE" id="PS50041"/>
    </source>
</evidence>
<dbReference type="SMART" id="SM00034">
    <property type="entry name" value="CLECT"/>
    <property type="match status" value="1"/>
</dbReference>
<dbReference type="Gene3D" id="3.10.100.10">
    <property type="entry name" value="Mannose-Binding Protein A, subunit A"/>
    <property type="match status" value="1"/>
</dbReference>
<dbReference type="PROSITE" id="PS50092">
    <property type="entry name" value="TSP1"/>
    <property type="match status" value="1"/>
</dbReference>
<evidence type="ECO:0000256" key="1">
    <source>
        <dbReference type="ARBA" id="ARBA00022737"/>
    </source>
</evidence>
<feature type="domain" description="C-type lectin" evidence="4">
    <location>
        <begin position="185"/>
        <end position="296"/>
    </location>
</feature>
<evidence type="ECO:0000256" key="3">
    <source>
        <dbReference type="SAM" id="SignalP"/>
    </source>
</evidence>
<dbReference type="InterPro" id="IPR000884">
    <property type="entry name" value="TSP1_rpt"/>
</dbReference>
<name>A0AAN8GAY3_PATCE</name>
<dbReference type="EMBL" id="JAZGQO010000015">
    <property type="protein sequence ID" value="KAK6169390.1"/>
    <property type="molecule type" value="Genomic_DNA"/>
</dbReference>
<keyword evidence="3" id="KW-0732">Signal</keyword>
<feature type="chain" id="PRO_5043045730" description="C-type lectin domain-containing protein" evidence="3">
    <location>
        <begin position="19"/>
        <end position="310"/>
    </location>
</feature>
<sequence length="310" mass="34952">MRPLILVFFLSTLTTISGHSGYFRNHRRPTSRPNCDDVVSKGLCYYEDVLTSYGSDKAKHEIKTCCSEDDVAKKVIVITKTGDKFVKLLNELFKPLDFCDLVDKVDACPKCCAVNGNWGEWTKFTPCSATCGLGVKFRKRLCDSPSPSNGGADCPGSPIEKRKCINSKCPAELCASFDGYEFDSVTGCCIRVFQIQRNFFGAKKECIRDGGRLLKLDSLKKRDFLQTLVKDNSDRSFFIGARDINGQDEFEHLDHTPVEWIGHLPTASNQDCVRYDKNIREMDETFCSNRFKFVCERDVSVSPGKHLIPK</sequence>
<organism evidence="5 6">
    <name type="scientific">Patella caerulea</name>
    <name type="common">Rayed Mediterranean limpet</name>
    <dbReference type="NCBI Taxonomy" id="87958"/>
    <lineage>
        <taxon>Eukaryota</taxon>
        <taxon>Metazoa</taxon>
        <taxon>Spiralia</taxon>
        <taxon>Lophotrochozoa</taxon>
        <taxon>Mollusca</taxon>
        <taxon>Gastropoda</taxon>
        <taxon>Patellogastropoda</taxon>
        <taxon>Patelloidea</taxon>
        <taxon>Patellidae</taxon>
        <taxon>Patella</taxon>
    </lineage>
</organism>
<accession>A0AAN8GAY3</accession>
<dbReference type="InterPro" id="IPR036383">
    <property type="entry name" value="TSP1_rpt_sf"/>
</dbReference>
<feature type="signal peptide" evidence="3">
    <location>
        <begin position="1"/>
        <end position="18"/>
    </location>
</feature>
<dbReference type="PANTHER" id="PTHR22906">
    <property type="entry name" value="PROPERDIN"/>
    <property type="match status" value="1"/>
</dbReference>
<dbReference type="SUPFAM" id="SSF82895">
    <property type="entry name" value="TSP-1 type 1 repeat"/>
    <property type="match status" value="1"/>
</dbReference>
<comment type="caution">
    <text evidence="5">The sequence shown here is derived from an EMBL/GenBank/DDBJ whole genome shotgun (WGS) entry which is preliminary data.</text>
</comment>
<keyword evidence="6" id="KW-1185">Reference proteome</keyword>
<dbReference type="InterPro" id="IPR001304">
    <property type="entry name" value="C-type_lectin-like"/>
</dbReference>
<dbReference type="InterPro" id="IPR052065">
    <property type="entry name" value="Compl_asym_regulator"/>
</dbReference>
<evidence type="ECO:0000313" key="5">
    <source>
        <dbReference type="EMBL" id="KAK6169390.1"/>
    </source>
</evidence>
<dbReference type="CDD" id="cd00037">
    <property type="entry name" value="CLECT"/>
    <property type="match status" value="1"/>
</dbReference>
<dbReference type="PROSITE" id="PS50041">
    <property type="entry name" value="C_TYPE_LECTIN_2"/>
    <property type="match status" value="1"/>
</dbReference>
<protein>
    <recommendedName>
        <fullName evidence="4">C-type lectin domain-containing protein</fullName>
    </recommendedName>
</protein>
<proteinExistence type="predicted"/>
<dbReference type="SUPFAM" id="SSF56436">
    <property type="entry name" value="C-type lectin-like"/>
    <property type="match status" value="1"/>
</dbReference>
<evidence type="ECO:0000313" key="6">
    <source>
        <dbReference type="Proteomes" id="UP001347796"/>
    </source>
</evidence>
<dbReference type="Proteomes" id="UP001347796">
    <property type="component" value="Unassembled WGS sequence"/>
</dbReference>
<dbReference type="AlphaFoldDB" id="A0AAN8GAY3"/>
<dbReference type="InterPro" id="IPR016187">
    <property type="entry name" value="CTDL_fold"/>
</dbReference>
<dbReference type="InterPro" id="IPR016186">
    <property type="entry name" value="C-type_lectin-like/link_sf"/>
</dbReference>